<sequence>MNRATAAEIVTRQVWKWKSRSSTSSVVAPVKDDLNRAMNHRVKPNSFTIDRIVNSLFRPLFHSKALSTIATILSLVKIVGGTTNLQFLRDRQDLSRREKVSSLAADFRAGWSNGANRLAKWYLLIRLFKIINAIGNRLIIDRQPRRPIRWSEHVVVITGGARGICGHVCKLLRQKGAKVVVLDLPEKSEHGLETLYVQADVTDIKSLLNAKKQVEEKLGYCTMLLLGAGIARHSLLLDTEEQFPYELAKQVSDVNYHGVMATLKAFGEHMLPDGGVKDRPFKQAKNGWGGHILIIGSGAAYIELPANAAYNASKAATVSLHSSLSSELHTYHKVDNVRASIICPLKIESKMTEGRMLDTHDQFALPTLTIPEAAEKIVEVRALFVRVWQRQSYRPVQPEKRVPLREFHARRAKNCASGEIYIVVANRPKPLMHHRHINRIDTVMKPSYSTR</sequence>
<keyword evidence="3" id="KW-0560">Oxidoreductase</keyword>
<evidence type="ECO:0000256" key="3">
    <source>
        <dbReference type="ARBA" id="ARBA00023002"/>
    </source>
</evidence>
<keyword evidence="5" id="KW-1185">Reference proteome</keyword>
<dbReference type="PROSITE" id="PS00061">
    <property type="entry name" value="ADH_SHORT"/>
    <property type="match status" value="1"/>
</dbReference>
<dbReference type="SUPFAM" id="SSF51735">
    <property type="entry name" value="NAD(P)-binding Rossmann-fold domains"/>
    <property type="match status" value="1"/>
</dbReference>
<dbReference type="PRINTS" id="PR00081">
    <property type="entry name" value="GDHRDH"/>
</dbReference>
<keyword evidence="2" id="KW-0521">NADP</keyword>
<proteinExistence type="inferred from homology"/>
<dbReference type="Pfam" id="PF00106">
    <property type="entry name" value="adh_short"/>
    <property type="match status" value="1"/>
</dbReference>
<accession>R9PJH6</accession>
<dbReference type="Gene3D" id="3.40.50.720">
    <property type="entry name" value="NAD(P)-binding Rossmann-like Domain"/>
    <property type="match status" value="1"/>
</dbReference>
<dbReference type="GO" id="GO:0016616">
    <property type="term" value="F:oxidoreductase activity, acting on the CH-OH group of donors, NAD or NADP as acceptor"/>
    <property type="evidence" value="ECO:0007669"/>
    <property type="project" value="UniProtKB-ARBA"/>
</dbReference>
<gene>
    <name evidence="4" type="ORF">PHSY_005852</name>
</gene>
<reference evidence="5" key="1">
    <citation type="journal article" date="2013" name="Genome Announc.">
        <title>Draft genome sequence of the basidiomycetous yeast-like fungus Pseudozyma hubeiensis SY62, which produces an abundant amount of the biosurfactant mannosylerythritol lipids.</title>
        <authorList>
            <person name="Konishi M."/>
            <person name="Hatada Y."/>
            <person name="Horiuchi J."/>
        </authorList>
    </citation>
    <scope>NUCLEOTIDE SEQUENCE [LARGE SCALE GENOMIC DNA]</scope>
    <source>
        <strain evidence="5">SY62</strain>
    </source>
</reference>
<dbReference type="STRING" id="1305764.R9PJH6"/>
<evidence type="ECO:0000256" key="1">
    <source>
        <dbReference type="ARBA" id="ARBA00006484"/>
    </source>
</evidence>
<comment type="similarity">
    <text evidence="1">Belongs to the short-chain dehydrogenases/reductases (SDR) family.</text>
</comment>
<dbReference type="EMBL" id="DF238819">
    <property type="protein sequence ID" value="GAC98260.1"/>
    <property type="molecule type" value="Genomic_DNA"/>
</dbReference>
<dbReference type="AlphaFoldDB" id="R9PJH6"/>
<evidence type="ECO:0000256" key="2">
    <source>
        <dbReference type="ARBA" id="ARBA00022857"/>
    </source>
</evidence>
<dbReference type="GeneID" id="24111126"/>
<dbReference type="PANTHER" id="PTHR43008">
    <property type="entry name" value="BENZIL REDUCTASE"/>
    <property type="match status" value="1"/>
</dbReference>
<name>R9PJH6_PSEHS</name>
<dbReference type="HOGENOM" id="CLU_049069_0_0_1"/>
<dbReference type="OrthoDB" id="10253736at2759"/>
<dbReference type="GO" id="GO:0050664">
    <property type="term" value="F:oxidoreductase activity, acting on NAD(P)H, oxygen as acceptor"/>
    <property type="evidence" value="ECO:0007669"/>
    <property type="project" value="TreeGrafter"/>
</dbReference>
<organism evidence="4 5">
    <name type="scientific">Pseudozyma hubeiensis (strain SY62)</name>
    <name type="common">Yeast</name>
    <dbReference type="NCBI Taxonomy" id="1305764"/>
    <lineage>
        <taxon>Eukaryota</taxon>
        <taxon>Fungi</taxon>
        <taxon>Dikarya</taxon>
        <taxon>Basidiomycota</taxon>
        <taxon>Ustilaginomycotina</taxon>
        <taxon>Ustilaginomycetes</taxon>
        <taxon>Ustilaginales</taxon>
        <taxon>Ustilaginaceae</taxon>
        <taxon>Pseudozyma</taxon>
    </lineage>
</organism>
<dbReference type="PANTHER" id="PTHR43008:SF4">
    <property type="entry name" value="CHAIN DEHYDROGENASE, PUTATIVE (AFU_ORTHOLOGUE AFUA_4G08710)-RELATED"/>
    <property type="match status" value="1"/>
</dbReference>
<evidence type="ECO:0000313" key="5">
    <source>
        <dbReference type="Proteomes" id="UP000014071"/>
    </source>
</evidence>
<dbReference type="InterPro" id="IPR036291">
    <property type="entry name" value="NAD(P)-bd_dom_sf"/>
</dbReference>
<dbReference type="eggNOG" id="KOG1201">
    <property type="taxonomic scope" value="Eukaryota"/>
</dbReference>
<dbReference type="InterPro" id="IPR020904">
    <property type="entry name" value="Sc_DH/Rdtase_CS"/>
</dbReference>
<protein>
    <submittedName>
        <fullName evidence="4">Uncharacterized protein</fullName>
    </submittedName>
</protein>
<evidence type="ECO:0000313" key="4">
    <source>
        <dbReference type="EMBL" id="GAC98260.1"/>
    </source>
</evidence>
<dbReference type="InterPro" id="IPR002347">
    <property type="entry name" value="SDR_fam"/>
</dbReference>
<dbReference type="Proteomes" id="UP000014071">
    <property type="component" value="Unassembled WGS sequence"/>
</dbReference>
<dbReference type="RefSeq" id="XP_012191847.1">
    <property type="nucleotide sequence ID" value="XM_012336457.1"/>
</dbReference>